<sequence length="67" mass="7442">MPLDLAEQELARLVAAGSTYAIGMLPVNLYLHKGDRATVKKHLDTLNARNKAKGLPPQTLADFEMWH</sequence>
<accession>A0A562ZKR5</accession>
<evidence type="ECO:0000313" key="2">
    <source>
        <dbReference type="EMBL" id="TWO68908.1"/>
    </source>
</evidence>
<proteinExistence type="predicted"/>
<feature type="transmembrane region" description="Helical" evidence="1">
    <location>
        <begin position="12"/>
        <end position="31"/>
    </location>
</feature>
<keyword evidence="3" id="KW-1185">Reference proteome</keyword>
<dbReference type="EMBL" id="VOBQ01000017">
    <property type="protein sequence ID" value="TWO68908.1"/>
    <property type="molecule type" value="Genomic_DNA"/>
</dbReference>
<reference evidence="2 3" key="1">
    <citation type="submission" date="2019-07" db="EMBL/GenBank/DDBJ databases">
        <title>Caenimonas sedimenti sp. nov., isolated from activated sludge.</title>
        <authorList>
            <person name="Xu J."/>
        </authorList>
    </citation>
    <scope>NUCLEOTIDE SEQUENCE [LARGE SCALE GENOMIC DNA]</scope>
    <source>
        <strain evidence="2 3">HX-9-20</strain>
    </source>
</reference>
<name>A0A562ZKR5_9BURK</name>
<organism evidence="2 3">
    <name type="scientific">Caenimonas sedimenti</name>
    <dbReference type="NCBI Taxonomy" id="2596921"/>
    <lineage>
        <taxon>Bacteria</taxon>
        <taxon>Pseudomonadati</taxon>
        <taxon>Pseudomonadota</taxon>
        <taxon>Betaproteobacteria</taxon>
        <taxon>Burkholderiales</taxon>
        <taxon>Comamonadaceae</taxon>
        <taxon>Caenimonas</taxon>
    </lineage>
</organism>
<evidence type="ECO:0000256" key="1">
    <source>
        <dbReference type="SAM" id="Phobius"/>
    </source>
</evidence>
<keyword evidence="1" id="KW-1133">Transmembrane helix</keyword>
<gene>
    <name evidence="2" type="ORF">FN976_21165</name>
</gene>
<protein>
    <submittedName>
        <fullName evidence="2">Uncharacterized protein</fullName>
    </submittedName>
</protein>
<dbReference type="Proteomes" id="UP000318199">
    <property type="component" value="Unassembled WGS sequence"/>
</dbReference>
<keyword evidence="1" id="KW-0472">Membrane</keyword>
<comment type="caution">
    <text evidence="2">The sequence shown here is derived from an EMBL/GenBank/DDBJ whole genome shotgun (WGS) entry which is preliminary data.</text>
</comment>
<evidence type="ECO:0000313" key="3">
    <source>
        <dbReference type="Proteomes" id="UP000318199"/>
    </source>
</evidence>
<dbReference type="AlphaFoldDB" id="A0A562ZKR5"/>
<keyword evidence="1" id="KW-0812">Transmembrane</keyword>
<dbReference type="RefSeq" id="WP_145895059.1">
    <property type="nucleotide sequence ID" value="NZ_VOBQ01000017.1"/>
</dbReference>